<evidence type="ECO:0000256" key="1">
    <source>
        <dbReference type="ARBA" id="ARBA00004167"/>
    </source>
</evidence>
<evidence type="ECO:0000256" key="7">
    <source>
        <dbReference type="SAM" id="Phobius"/>
    </source>
</evidence>
<dbReference type="Proteomes" id="UP000694865">
    <property type="component" value="Unplaced"/>
</dbReference>
<dbReference type="PANTHER" id="PTHR33690">
    <property type="entry name" value="DUF4605 DOMAIN-CONTAINING PROTEIN"/>
    <property type="match status" value="1"/>
</dbReference>
<accession>A0ABM0GWK5</accession>
<keyword evidence="3 7" id="KW-0812">Transmembrane</keyword>
<feature type="domain" description="DUF4605" evidence="8">
    <location>
        <begin position="55"/>
        <end position="112"/>
    </location>
</feature>
<dbReference type="PANTHER" id="PTHR33690:SF3">
    <property type="entry name" value="UBIQUITIN-LIKE DOMAIN-CONTAINING PROTEIN"/>
    <property type="match status" value="1"/>
</dbReference>
<proteinExistence type="inferred from homology"/>
<sequence>MVRILANGDIVQDDDPRARSSTGRQRDTQSNRPRQGYVQHEDHNQYGGGGQQVSIIDVGNQKLLDAGFPRWNLGPYVVEPIATVGMLLAMMFFGLQGLLFAGLLFFAVKWSQQTQGRRQ</sequence>
<protein>
    <submittedName>
        <fullName evidence="10">Uncharacterized protein C10orf35 homolog</fullName>
    </submittedName>
</protein>
<feature type="compositionally biased region" description="Basic and acidic residues" evidence="6">
    <location>
        <begin position="14"/>
        <end position="29"/>
    </location>
</feature>
<keyword evidence="4 7" id="KW-1133">Transmembrane helix</keyword>
<keyword evidence="5 7" id="KW-0472">Membrane</keyword>
<evidence type="ECO:0000256" key="2">
    <source>
        <dbReference type="ARBA" id="ARBA00006165"/>
    </source>
</evidence>
<evidence type="ECO:0000259" key="8">
    <source>
        <dbReference type="Pfam" id="PF15378"/>
    </source>
</evidence>
<feature type="region of interest" description="Disordered" evidence="6">
    <location>
        <begin position="1"/>
        <end position="51"/>
    </location>
</feature>
<comment type="similarity">
    <text evidence="2">Belongs to the FAM241 family.</text>
</comment>
<dbReference type="RefSeq" id="XP_002738922.1">
    <property type="nucleotide sequence ID" value="XM_002738876.2"/>
</dbReference>
<evidence type="ECO:0000313" key="10">
    <source>
        <dbReference type="RefSeq" id="XP_002738922.1"/>
    </source>
</evidence>
<dbReference type="InterPro" id="IPR052502">
    <property type="entry name" value="FAM241_domain"/>
</dbReference>
<dbReference type="Pfam" id="PF15378">
    <property type="entry name" value="DUF4605"/>
    <property type="match status" value="1"/>
</dbReference>
<organism evidence="9 10">
    <name type="scientific">Saccoglossus kowalevskii</name>
    <name type="common">Acorn worm</name>
    <dbReference type="NCBI Taxonomy" id="10224"/>
    <lineage>
        <taxon>Eukaryota</taxon>
        <taxon>Metazoa</taxon>
        <taxon>Hemichordata</taxon>
        <taxon>Enteropneusta</taxon>
        <taxon>Harrimaniidae</taxon>
        <taxon>Saccoglossus</taxon>
    </lineage>
</organism>
<evidence type="ECO:0000313" key="9">
    <source>
        <dbReference type="Proteomes" id="UP000694865"/>
    </source>
</evidence>
<feature type="transmembrane region" description="Helical" evidence="7">
    <location>
        <begin position="81"/>
        <end position="108"/>
    </location>
</feature>
<keyword evidence="9" id="KW-1185">Reference proteome</keyword>
<reference evidence="10" key="1">
    <citation type="submission" date="2025-08" db="UniProtKB">
        <authorList>
            <consortium name="RefSeq"/>
        </authorList>
    </citation>
    <scope>IDENTIFICATION</scope>
    <source>
        <tissue evidence="10">Testes</tissue>
    </source>
</reference>
<evidence type="ECO:0000256" key="5">
    <source>
        <dbReference type="ARBA" id="ARBA00023136"/>
    </source>
</evidence>
<name>A0ABM0GWK5_SACKO</name>
<gene>
    <name evidence="10" type="primary">LOC100374742</name>
</gene>
<evidence type="ECO:0000256" key="4">
    <source>
        <dbReference type="ARBA" id="ARBA00022989"/>
    </source>
</evidence>
<dbReference type="GeneID" id="100374742"/>
<evidence type="ECO:0000256" key="3">
    <source>
        <dbReference type="ARBA" id="ARBA00022692"/>
    </source>
</evidence>
<evidence type="ECO:0000256" key="6">
    <source>
        <dbReference type="SAM" id="MobiDB-lite"/>
    </source>
</evidence>
<dbReference type="InterPro" id="IPR027953">
    <property type="entry name" value="DUF4605"/>
</dbReference>
<comment type="subcellular location">
    <subcellularLocation>
        <location evidence="1">Membrane</location>
        <topology evidence="1">Single-pass membrane protein</topology>
    </subcellularLocation>
</comment>